<organism evidence="3 4">
    <name type="scientific">Daphnia sinensis</name>
    <dbReference type="NCBI Taxonomy" id="1820382"/>
    <lineage>
        <taxon>Eukaryota</taxon>
        <taxon>Metazoa</taxon>
        <taxon>Ecdysozoa</taxon>
        <taxon>Arthropoda</taxon>
        <taxon>Crustacea</taxon>
        <taxon>Branchiopoda</taxon>
        <taxon>Diplostraca</taxon>
        <taxon>Cladocera</taxon>
        <taxon>Anomopoda</taxon>
        <taxon>Daphniidae</taxon>
        <taxon>Daphnia</taxon>
        <taxon>Daphnia similis group</taxon>
    </lineage>
</organism>
<reference evidence="3 4" key="1">
    <citation type="submission" date="2022-05" db="EMBL/GenBank/DDBJ databases">
        <title>A multi-omics perspective on studying reproductive biology in Daphnia sinensis.</title>
        <authorList>
            <person name="Jia J."/>
        </authorList>
    </citation>
    <scope>NUCLEOTIDE SEQUENCE [LARGE SCALE GENOMIC DNA]</scope>
    <source>
        <strain evidence="3 4">WSL</strain>
    </source>
</reference>
<comment type="caution">
    <text evidence="3">The sequence shown here is derived from an EMBL/GenBank/DDBJ whole genome shotgun (WGS) entry which is preliminary data.</text>
</comment>
<keyword evidence="2" id="KW-0732">Signal</keyword>
<evidence type="ECO:0000313" key="4">
    <source>
        <dbReference type="Proteomes" id="UP000820818"/>
    </source>
</evidence>
<name>A0AAD5KLQ9_9CRUS</name>
<evidence type="ECO:0000313" key="3">
    <source>
        <dbReference type="EMBL" id="KAI9555297.1"/>
    </source>
</evidence>
<keyword evidence="4" id="KW-1185">Reference proteome</keyword>
<evidence type="ECO:0008006" key="5">
    <source>
        <dbReference type="Google" id="ProtNLM"/>
    </source>
</evidence>
<feature type="chain" id="PRO_5042290662" description="SEFIR domain-containing protein" evidence="2">
    <location>
        <begin position="19"/>
        <end position="462"/>
    </location>
</feature>
<keyword evidence="1" id="KW-0812">Transmembrane</keyword>
<keyword evidence="1" id="KW-0472">Membrane</keyword>
<feature type="signal peptide" evidence="2">
    <location>
        <begin position="1"/>
        <end position="18"/>
    </location>
</feature>
<protein>
    <recommendedName>
        <fullName evidence="5">SEFIR domain-containing protein</fullName>
    </recommendedName>
</protein>
<sequence length="462" mass="53317">MNFKYLVTIACAFQLVDASRLGWDIPSCNTAPHLEGNTLKMELVCENEFPGIDSLFFYFLYPTAADGRCQWDEFSRQYSTLCETSYASPQKHIQATFEHVYKGSYCLAVYRKKWTTSLPICSINVPFYLETELTEMDVKMWSPTITLQQQGFNDLFIQLDNNHIDGYNFSEFDIEIHAVDESITHCDLLPVMSPTKTITVSIYGKSLILSNLTEGNYCVQRFLLQQVTPVDVRCIHPHSSTNLPCTRSSNTTRITFPRGGDYQKIVVTGSVTVFLVSCLMATVIFLKKHNEAKKRKCRDKIPIGLMSPVAIFLLHSNEERLRSSVKMLKDALHARLSSCEIDDHTDEHQWENVAQEGISWFLSRLNQKEKYIIVIAPFLDGNLIHQREFGENYYFPFALQQLQSIASSTTYQRILIVWFQYDSKVECVPFRRFGNPFTNFLIPKDLDRLAQHIRNLDDQDYV</sequence>
<proteinExistence type="predicted"/>
<keyword evidence="1" id="KW-1133">Transmembrane helix</keyword>
<dbReference type="AlphaFoldDB" id="A0AAD5KLQ9"/>
<gene>
    <name evidence="3" type="ORF">GHT06_017812</name>
</gene>
<feature type="transmembrane region" description="Helical" evidence="1">
    <location>
        <begin position="265"/>
        <end position="286"/>
    </location>
</feature>
<accession>A0AAD5KLQ9</accession>
<dbReference type="EMBL" id="WJBH02000007">
    <property type="protein sequence ID" value="KAI9555297.1"/>
    <property type="molecule type" value="Genomic_DNA"/>
</dbReference>
<evidence type="ECO:0000256" key="1">
    <source>
        <dbReference type="SAM" id="Phobius"/>
    </source>
</evidence>
<evidence type="ECO:0000256" key="2">
    <source>
        <dbReference type="SAM" id="SignalP"/>
    </source>
</evidence>
<dbReference type="Gene3D" id="3.40.50.11530">
    <property type="match status" value="1"/>
</dbReference>
<dbReference type="Proteomes" id="UP000820818">
    <property type="component" value="Linkage Group LG7"/>
</dbReference>